<evidence type="ECO:0000313" key="3">
    <source>
        <dbReference type="Proteomes" id="UP001595778"/>
    </source>
</evidence>
<keyword evidence="3" id="KW-1185">Reference proteome</keyword>
<evidence type="ECO:0000313" key="2">
    <source>
        <dbReference type="EMBL" id="MFC4397342.1"/>
    </source>
</evidence>
<name>A0ABV8WKQ1_9MICC</name>
<evidence type="ECO:0000256" key="1">
    <source>
        <dbReference type="SAM" id="MobiDB-lite"/>
    </source>
</evidence>
<gene>
    <name evidence="2" type="ORF">ACFO0G_14670</name>
</gene>
<feature type="compositionally biased region" description="Basic and acidic residues" evidence="1">
    <location>
        <begin position="13"/>
        <end position="23"/>
    </location>
</feature>
<sequence length="72" mass="8348">MCYASSKDFGWGVRKETQRRPEAEPATPAEPPEEPVKAQNFTFWAFPNWRRTPAPRTPSAEADKDQRSRERV</sequence>
<protein>
    <submittedName>
        <fullName evidence="2">Uncharacterized protein</fullName>
    </submittedName>
</protein>
<organism evidence="2 3">
    <name type="scientific">Arthrobacter sedimenti</name>
    <dbReference type="NCBI Taxonomy" id="2694931"/>
    <lineage>
        <taxon>Bacteria</taxon>
        <taxon>Bacillati</taxon>
        <taxon>Actinomycetota</taxon>
        <taxon>Actinomycetes</taxon>
        <taxon>Micrococcales</taxon>
        <taxon>Micrococcaceae</taxon>
        <taxon>Arthrobacter</taxon>
    </lineage>
</organism>
<dbReference type="EMBL" id="JBHSDQ010000006">
    <property type="protein sequence ID" value="MFC4397342.1"/>
    <property type="molecule type" value="Genomic_DNA"/>
</dbReference>
<feature type="compositionally biased region" description="Basic and acidic residues" evidence="1">
    <location>
        <begin position="61"/>
        <end position="72"/>
    </location>
</feature>
<reference evidence="3" key="1">
    <citation type="journal article" date="2019" name="Int. J. Syst. Evol. Microbiol.">
        <title>The Global Catalogue of Microorganisms (GCM) 10K type strain sequencing project: providing services to taxonomists for standard genome sequencing and annotation.</title>
        <authorList>
            <consortium name="The Broad Institute Genomics Platform"/>
            <consortium name="The Broad Institute Genome Sequencing Center for Infectious Disease"/>
            <person name="Wu L."/>
            <person name="Ma J."/>
        </authorList>
    </citation>
    <scope>NUCLEOTIDE SEQUENCE [LARGE SCALE GENOMIC DNA]</scope>
    <source>
        <strain evidence="3">PJ61</strain>
    </source>
</reference>
<proteinExistence type="predicted"/>
<comment type="caution">
    <text evidence="2">The sequence shown here is derived from an EMBL/GenBank/DDBJ whole genome shotgun (WGS) entry which is preliminary data.</text>
</comment>
<accession>A0ABV8WKQ1</accession>
<feature type="region of interest" description="Disordered" evidence="1">
    <location>
        <begin position="1"/>
        <end position="72"/>
    </location>
</feature>
<dbReference type="RefSeq" id="WP_286400914.1">
    <property type="nucleotide sequence ID" value="NZ_JBHSDQ010000006.1"/>
</dbReference>
<dbReference type="Proteomes" id="UP001595778">
    <property type="component" value="Unassembled WGS sequence"/>
</dbReference>